<gene>
    <name evidence="4" type="ORF">QR721_07240</name>
</gene>
<dbReference type="PANTHER" id="PTHR10434:SF11">
    <property type="entry name" value="1-ACYL-SN-GLYCEROL-3-PHOSPHATE ACYLTRANSFERASE"/>
    <property type="match status" value="1"/>
</dbReference>
<dbReference type="PANTHER" id="PTHR10434">
    <property type="entry name" value="1-ACYL-SN-GLYCEROL-3-PHOSPHATE ACYLTRANSFERASE"/>
    <property type="match status" value="1"/>
</dbReference>
<keyword evidence="1" id="KW-0808">Transferase</keyword>
<organism evidence="4 5">
    <name type="scientific">Aciduricibacillus chroicocephali</name>
    <dbReference type="NCBI Taxonomy" id="3054939"/>
    <lineage>
        <taxon>Bacteria</taxon>
        <taxon>Bacillati</taxon>
        <taxon>Bacillota</taxon>
        <taxon>Bacilli</taxon>
        <taxon>Bacillales</taxon>
        <taxon>Bacillaceae</taxon>
        <taxon>Aciduricibacillus</taxon>
    </lineage>
</organism>
<reference evidence="4" key="1">
    <citation type="submission" date="2023-06" db="EMBL/GenBank/DDBJ databases">
        <title>A Treasure from Seagulls: Isolation and Description of Aciduricobacillus qingdaonensis gen. nov., sp. nov., a Rare Obligately Uric Acid-utilizing Member in the Family Bacillaceae.</title>
        <authorList>
            <person name="Liu W."/>
            <person name="Wang B."/>
        </authorList>
    </citation>
    <scope>NUCLEOTIDE SEQUENCE</scope>
    <source>
        <strain evidence="4">44XB</strain>
    </source>
</reference>
<evidence type="ECO:0000259" key="3">
    <source>
        <dbReference type="SMART" id="SM00563"/>
    </source>
</evidence>
<accession>A0ABY9KRX9</accession>
<evidence type="ECO:0000313" key="5">
    <source>
        <dbReference type="Proteomes" id="UP001180087"/>
    </source>
</evidence>
<sequence length="194" mass="21368">MLYAFGRLLVKIILTPLFRVKVIGLHNVPKSGPVIVCANHISNFDPPVVGMTMKRPVHYMAKSELLEAPFLGAILKRVNVFAVKRGLSDRNALRTALTILKENKVLGLFPEGTRSKNGELGKALAGAGFFALKSDAVVIPCAIVGEYKPFKRVFVIYGEPLDMGTIREEKLSAQEAADAIMEEIRKLRDLQHSV</sequence>
<name>A0ABY9KRX9_9BACI</name>
<dbReference type="GO" id="GO:0016746">
    <property type="term" value="F:acyltransferase activity"/>
    <property type="evidence" value="ECO:0007669"/>
    <property type="project" value="UniProtKB-KW"/>
</dbReference>
<dbReference type="Proteomes" id="UP001180087">
    <property type="component" value="Chromosome"/>
</dbReference>
<protein>
    <submittedName>
        <fullName evidence="4">Lysophospholipid acyltransferase family protein</fullName>
    </submittedName>
</protein>
<proteinExistence type="predicted"/>
<dbReference type="SMART" id="SM00563">
    <property type="entry name" value="PlsC"/>
    <property type="match status" value="1"/>
</dbReference>
<evidence type="ECO:0000313" key="4">
    <source>
        <dbReference type="EMBL" id="WLV23455.1"/>
    </source>
</evidence>
<dbReference type="EMBL" id="CP129113">
    <property type="protein sequence ID" value="WLV23455.1"/>
    <property type="molecule type" value="Genomic_DNA"/>
</dbReference>
<evidence type="ECO:0000256" key="2">
    <source>
        <dbReference type="ARBA" id="ARBA00023315"/>
    </source>
</evidence>
<feature type="domain" description="Phospholipid/glycerol acyltransferase" evidence="3">
    <location>
        <begin position="34"/>
        <end position="146"/>
    </location>
</feature>
<keyword evidence="5" id="KW-1185">Reference proteome</keyword>
<dbReference type="RefSeq" id="WP_348025522.1">
    <property type="nucleotide sequence ID" value="NZ_CP129113.1"/>
</dbReference>
<dbReference type="Pfam" id="PF01553">
    <property type="entry name" value="Acyltransferase"/>
    <property type="match status" value="1"/>
</dbReference>
<dbReference type="CDD" id="cd07989">
    <property type="entry name" value="LPLAT_AGPAT-like"/>
    <property type="match status" value="1"/>
</dbReference>
<evidence type="ECO:0000256" key="1">
    <source>
        <dbReference type="ARBA" id="ARBA00022679"/>
    </source>
</evidence>
<dbReference type="InterPro" id="IPR002123">
    <property type="entry name" value="Plipid/glycerol_acylTrfase"/>
</dbReference>
<dbReference type="SUPFAM" id="SSF69593">
    <property type="entry name" value="Glycerol-3-phosphate (1)-acyltransferase"/>
    <property type="match status" value="1"/>
</dbReference>
<keyword evidence="2 4" id="KW-0012">Acyltransferase</keyword>